<dbReference type="InterPro" id="IPR035919">
    <property type="entry name" value="EAL_sf"/>
</dbReference>
<evidence type="ECO:0000256" key="1">
    <source>
        <dbReference type="ARBA" id="ARBA00004370"/>
    </source>
</evidence>
<comment type="subcellular location">
    <subcellularLocation>
        <location evidence="1">Membrane</location>
    </subcellularLocation>
</comment>
<evidence type="ECO:0000259" key="8">
    <source>
        <dbReference type="PROSITE" id="PS50887"/>
    </source>
</evidence>
<evidence type="ECO:0000256" key="5">
    <source>
        <dbReference type="SAM" id="Phobius"/>
    </source>
</evidence>
<proteinExistence type="predicted"/>
<dbReference type="Pfam" id="PF00563">
    <property type="entry name" value="EAL"/>
    <property type="match status" value="1"/>
</dbReference>
<dbReference type="InterPro" id="IPR006189">
    <property type="entry name" value="CHASE_dom"/>
</dbReference>
<dbReference type="Gene3D" id="3.30.450.350">
    <property type="entry name" value="CHASE domain"/>
    <property type="match status" value="1"/>
</dbReference>
<evidence type="ECO:0000256" key="2">
    <source>
        <dbReference type="ARBA" id="ARBA00022692"/>
    </source>
</evidence>
<dbReference type="PANTHER" id="PTHR44757">
    <property type="entry name" value="DIGUANYLATE CYCLASE DGCP"/>
    <property type="match status" value="1"/>
</dbReference>
<accession>Q07RK1</accession>
<dbReference type="InterPro" id="IPR029787">
    <property type="entry name" value="Nucleotide_cyclase"/>
</dbReference>
<dbReference type="CDD" id="cd01949">
    <property type="entry name" value="GGDEF"/>
    <property type="match status" value="1"/>
</dbReference>
<dbReference type="FunFam" id="3.30.70.270:FF:000001">
    <property type="entry name" value="Diguanylate cyclase domain protein"/>
    <property type="match status" value="1"/>
</dbReference>
<dbReference type="InterPro" id="IPR052155">
    <property type="entry name" value="Biofilm_reg_signaling"/>
</dbReference>
<dbReference type="InterPro" id="IPR043128">
    <property type="entry name" value="Rev_trsase/Diguanyl_cyclase"/>
</dbReference>
<dbReference type="SMART" id="SM01079">
    <property type="entry name" value="CHASE"/>
    <property type="match status" value="1"/>
</dbReference>
<dbReference type="PROSITE" id="PS50887">
    <property type="entry name" value="GGDEF"/>
    <property type="match status" value="1"/>
</dbReference>
<keyword evidence="3 5" id="KW-1133">Transmembrane helix</keyword>
<dbReference type="SUPFAM" id="SSF55073">
    <property type="entry name" value="Nucleotide cyclase"/>
    <property type="match status" value="1"/>
</dbReference>
<dbReference type="OrthoDB" id="9814202at2"/>
<feature type="domain" description="GGDEF" evidence="8">
    <location>
        <begin position="414"/>
        <end position="547"/>
    </location>
</feature>
<evidence type="ECO:0000256" key="3">
    <source>
        <dbReference type="ARBA" id="ARBA00022989"/>
    </source>
</evidence>
<dbReference type="Gene3D" id="3.20.20.450">
    <property type="entry name" value="EAL domain"/>
    <property type="match status" value="1"/>
</dbReference>
<dbReference type="GO" id="GO:0007165">
    <property type="term" value="P:signal transduction"/>
    <property type="evidence" value="ECO:0007669"/>
    <property type="project" value="UniProtKB-ARBA"/>
</dbReference>
<sequence length="830" mass="91628">MESHVDAQLKSTATHVRLRRYFGAVLAALIGTLVSLLAFGAVSDSERRLAALKLNKLAGSYQQMLNADMERAIDVLHTLRAYYDTSEHAERREFEAFARDLRLRMPGLRGAVWAKRVEHEGRAAFEQSQRDSGFADFEIWELDANGQRRRAADRDVYYAIVYCDPPEVVRVRGFDLLTEPRRADAMARSHAGDTPAATWPISTIYQSDTNRFLTFLPVYPKTTDLAEGAPKPSGYMSASFSISTTVETILRRNSAATGLDLYFFNPGASGAERDVLWHSSRMRNTPIAFPGEAALRAGPHWAGEIKVADRNWGAIFTPTPELAESHTSWKPLAVLLAGLALTAAIVIYMLASLKRTLKLEFLTASLRETGDQLQRESALVAQLASLDSMTGIANRASFHARLAAAFAAAQRADGHFAVLCLDLDHFKDVNDTLGHPIGDRLLQIAAQRLTRVVSHDDVIARLGGDEFALLIFDVCDREVIAGIATRIANALNESYELDGNIVRVTASIGISVFGPAAASPEDMMIHADQALYRAKADGRNGYYFHCAELDHEVRERVTVNEQLQAALRNHEFVLHYQPQVEIPSGKIDGLEALIRWQHPKRGLLYPGAFLAIAETTGMIAPMGRFVLEEACRQIKRWQAEGLDPPPVAINISAAQLKGAVPLDQELAEILARHEVDPARIEIELTEFALVESTKANRDQIKRVRELGISVAIDDFGTGYSSLEYLRAYRVNRLKIPQQFMTQVAIEAGDAAIVRAALVLARELGMNAIAEGVETPEQLAFLLASGCHHVQGYYFSKPLTVEDLRPLLQAGRIDRDIPTRPAAEPPRLMAG</sequence>
<dbReference type="InterPro" id="IPR000160">
    <property type="entry name" value="GGDEF_dom"/>
</dbReference>
<feature type="transmembrane region" description="Helical" evidence="5">
    <location>
        <begin position="21"/>
        <end position="42"/>
    </location>
</feature>
<dbReference type="GO" id="GO:0016020">
    <property type="term" value="C:membrane"/>
    <property type="evidence" value="ECO:0007669"/>
    <property type="project" value="UniProtKB-SubCell"/>
</dbReference>
<dbReference type="AlphaFoldDB" id="Q07RK1"/>
<feature type="domain" description="EAL" evidence="7">
    <location>
        <begin position="556"/>
        <end position="811"/>
    </location>
</feature>
<dbReference type="CDD" id="cd01948">
    <property type="entry name" value="EAL"/>
    <property type="match status" value="1"/>
</dbReference>
<dbReference type="InterPro" id="IPR042240">
    <property type="entry name" value="CHASE_sf"/>
</dbReference>
<dbReference type="Pfam" id="PF00990">
    <property type="entry name" value="GGDEF"/>
    <property type="match status" value="1"/>
</dbReference>
<dbReference type="PANTHER" id="PTHR44757:SF2">
    <property type="entry name" value="BIOFILM ARCHITECTURE MAINTENANCE PROTEIN MBAA"/>
    <property type="match status" value="1"/>
</dbReference>
<keyword evidence="4 5" id="KW-0472">Membrane</keyword>
<dbReference type="KEGG" id="rpe:RPE_1483"/>
<dbReference type="GO" id="GO:0003824">
    <property type="term" value="F:catalytic activity"/>
    <property type="evidence" value="ECO:0007669"/>
    <property type="project" value="UniProtKB-ARBA"/>
</dbReference>
<evidence type="ECO:0000313" key="9">
    <source>
        <dbReference type="EMBL" id="ABJ05433.1"/>
    </source>
</evidence>
<dbReference type="SMART" id="SM00052">
    <property type="entry name" value="EAL"/>
    <property type="match status" value="1"/>
</dbReference>
<protein>
    <submittedName>
        <fullName evidence="9">Periplasmic sensor diguanylate cyclase/phosphodiesterase</fullName>
    </submittedName>
</protein>
<organism evidence="9">
    <name type="scientific">Rhodopseudomonas palustris (strain BisA53)</name>
    <dbReference type="NCBI Taxonomy" id="316055"/>
    <lineage>
        <taxon>Bacteria</taxon>
        <taxon>Pseudomonadati</taxon>
        <taxon>Pseudomonadota</taxon>
        <taxon>Alphaproteobacteria</taxon>
        <taxon>Hyphomicrobiales</taxon>
        <taxon>Nitrobacteraceae</taxon>
        <taxon>Rhodopseudomonas</taxon>
    </lineage>
</organism>
<gene>
    <name evidence="9" type="ordered locus">RPE_1483</name>
</gene>
<dbReference type="SMART" id="SM00267">
    <property type="entry name" value="GGDEF"/>
    <property type="match status" value="1"/>
</dbReference>
<dbReference type="SUPFAM" id="SSF141868">
    <property type="entry name" value="EAL domain-like"/>
    <property type="match status" value="1"/>
</dbReference>
<evidence type="ECO:0000256" key="4">
    <source>
        <dbReference type="ARBA" id="ARBA00023136"/>
    </source>
</evidence>
<evidence type="ECO:0000259" key="7">
    <source>
        <dbReference type="PROSITE" id="PS50883"/>
    </source>
</evidence>
<dbReference type="PROSITE" id="PS50883">
    <property type="entry name" value="EAL"/>
    <property type="match status" value="1"/>
</dbReference>
<dbReference type="STRING" id="316055.RPE_1483"/>
<dbReference type="Gene3D" id="3.30.70.270">
    <property type="match status" value="1"/>
</dbReference>
<dbReference type="PROSITE" id="PS50839">
    <property type="entry name" value="CHASE"/>
    <property type="match status" value="1"/>
</dbReference>
<reference evidence="9" key="1">
    <citation type="submission" date="2006-09" db="EMBL/GenBank/DDBJ databases">
        <title>Complete sequence of Rhodopseudomonas palustris BisA53.</title>
        <authorList>
            <consortium name="US DOE Joint Genome Institute"/>
            <person name="Copeland A."/>
            <person name="Lucas S."/>
            <person name="Lapidus A."/>
            <person name="Barry K."/>
            <person name="Detter J.C."/>
            <person name="Glavina del Rio T."/>
            <person name="Hammon N."/>
            <person name="Israni S."/>
            <person name="Dalin E."/>
            <person name="Tice H."/>
            <person name="Pitluck S."/>
            <person name="Chain P."/>
            <person name="Malfatti S."/>
            <person name="Shin M."/>
            <person name="Vergez L."/>
            <person name="Schmutz J."/>
            <person name="Larimer F."/>
            <person name="Land M."/>
            <person name="Hauser L."/>
            <person name="Pelletier D.A."/>
            <person name="Kyrpides N."/>
            <person name="Kim E."/>
            <person name="Harwood C.S."/>
            <person name="Oda Y."/>
            <person name="Richardson P."/>
        </authorList>
    </citation>
    <scope>NUCLEOTIDE SEQUENCE [LARGE SCALE GENOMIC DNA]</scope>
    <source>
        <strain evidence="9">BisA53</strain>
    </source>
</reference>
<name>Q07RK1_RHOP5</name>
<dbReference type="Pfam" id="PF03924">
    <property type="entry name" value="CHASE"/>
    <property type="match status" value="1"/>
</dbReference>
<dbReference type="eggNOG" id="COG5001">
    <property type="taxonomic scope" value="Bacteria"/>
</dbReference>
<evidence type="ECO:0000259" key="6">
    <source>
        <dbReference type="PROSITE" id="PS50839"/>
    </source>
</evidence>
<keyword evidence="2 5" id="KW-0812">Transmembrane</keyword>
<dbReference type="HOGENOM" id="CLU_000445_70_37_5"/>
<dbReference type="EMBL" id="CP000463">
    <property type="protein sequence ID" value="ABJ05433.1"/>
    <property type="molecule type" value="Genomic_DNA"/>
</dbReference>
<dbReference type="InterPro" id="IPR001633">
    <property type="entry name" value="EAL_dom"/>
</dbReference>
<feature type="domain" description="CHASE" evidence="6">
    <location>
        <begin position="85"/>
        <end position="280"/>
    </location>
</feature>
<dbReference type="NCBIfam" id="TIGR00254">
    <property type="entry name" value="GGDEF"/>
    <property type="match status" value="1"/>
</dbReference>